<keyword evidence="3" id="KW-1185">Reference proteome</keyword>
<name>A0A0M6Y671_9HYPH</name>
<gene>
    <name evidence="2" type="ORF">LAL4801_04049</name>
</gene>
<dbReference type="AlphaFoldDB" id="A0A0M6Y671"/>
<dbReference type="STRING" id="187304.B0E33_03095"/>
<organism evidence="2 3">
    <name type="scientific">Roseibium aggregatum</name>
    <dbReference type="NCBI Taxonomy" id="187304"/>
    <lineage>
        <taxon>Bacteria</taxon>
        <taxon>Pseudomonadati</taxon>
        <taxon>Pseudomonadota</taxon>
        <taxon>Alphaproteobacteria</taxon>
        <taxon>Hyphomicrobiales</taxon>
        <taxon>Stappiaceae</taxon>
        <taxon>Roseibium</taxon>
    </lineage>
</organism>
<dbReference type="EMBL" id="CXST01000002">
    <property type="protein sequence ID" value="CTQ45595.1"/>
    <property type="molecule type" value="Genomic_DNA"/>
</dbReference>
<protein>
    <submittedName>
        <fullName evidence="2">Uncharacterized protein</fullName>
    </submittedName>
</protein>
<proteinExistence type="predicted"/>
<evidence type="ECO:0000313" key="2">
    <source>
        <dbReference type="EMBL" id="CTQ45595.1"/>
    </source>
</evidence>
<evidence type="ECO:0000256" key="1">
    <source>
        <dbReference type="SAM" id="MobiDB-lite"/>
    </source>
</evidence>
<dbReference type="RefSeq" id="WP_055658698.1">
    <property type="nucleotide sequence ID" value="NZ_CXST01000002.1"/>
</dbReference>
<feature type="region of interest" description="Disordered" evidence="1">
    <location>
        <begin position="468"/>
        <end position="493"/>
    </location>
</feature>
<sequence length="493" mass="54860">MTYSDQLETKIKTYLRSLSPKAVEALVRNLERAKVQKHADPHIQLVLAAAVALIRKPQPVAPSMPGGAQRRNQIQRMFFTPLDDFLINEMLPQRQEGRIQRGILDRVWNWLGRDVMAADIRLVLEQAGNSAVSGERVDALVQALRSRAVDAIGDMLRRAETSDKDKRRMAIELGGERGISEVRDIQKIFAAERWLVPFLQNIPDRINEHRLKQDTDVLRLVDKCTARFPDHVPVIAAALVDRSDMPSALCAFAGRLAGDPDPKAIAHSQFAPFVDVVMSEAERLQILALEHRNNNPDPVAFSQALSEYHMLVRGVERDMDLSVTGRWHKRLAETKRSISSVVTRELNSAHSSVRRALQVPKFDKDGKLQIDQIAIDDAVRTLRVVAMVRNASETFAVNEIGKSTRQAVEQTLEILTRSLITDLGKSKGPALEAQIAAADVAIMLSEIYFGTDYAAQLRRSRQSAYAKASKNAADASSGPSPERKLVANALGRR</sequence>
<reference evidence="3" key="1">
    <citation type="submission" date="2015-07" db="EMBL/GenBank/DDBJ databases">
        <authorList>
            <person name="Rodrigo-Torres Lidia"/>
            <person name="Arahal R.David."/>
        </authorList>
    </citation>
    <scope>NUCLEOTIDE SEQUENCE [LARGE SCALE GENOMIC DNA]</scope>
    <source>
        <strain evidence="3">CECT 4801</strain>
    </source>
</reference>
<dbReference type="OrthoDB" id="8433260at2"/>
<evidence type="ECO:0000313" key="3">
    <source>
        <dbReference type="Proteomes" id="UP000048926"/>
    </source>
</evidence>
<accession>A0A0M6Y671</accession>
<feature type="compositionally biased region" description="Low complexity" evidence="1">
    <location>
        <begin position="468"/>
        <end position="477"/>
    </location>
</feature>
<dbReference type="Proteomes" id="UP000048926">
    <property type="component" value="Unassembled WGS sequence"/>
</dbReference>